<evidence type="ECO:0000313" key="2">
    <source>
        <dbReference type="EMBL" id="KHJ89075.1"/>
    </source>
</evidence>
<keyword evidence="1" id="KW-0472">Membrane</keyword>
<organism evidence="2 3">
    <name type="scientific">Oesophagostomum dentatum</name>
    <name type="common">Nodular worm</name>
    <dbReference type="NCBI Taxonomy" id="61180"/>
    <lineage>
        <taxon>Eukaryota</taxon>
        <taxon>Metazoa</taxon>
        <taxon>Ecdysozoa</taxon>
        <taxon>Nematoda</taxon>
        <taxon>Chromadorea</taxon>
        <taxon>Rhabditida</taxon>
        <taxon>Rhabditina</taxon>
        <taxon>Rhabditomorpha</taxon>
        <taxon>Strongyloidea</taxon>
        <taxon>Strongylidae</taxon>
        <taxon>Oesophagostomum</taxon>
    </lineage>
</organism>
<dbReference type="Proteomes" id="UP000053660">
    <property type="component" value="Unassembled WGS sequence"/>
</dbReference>
<accession>A0A0B1T0X1</accession>
<evidence type="ECO:0000256" key="1">
    <source>
        <dbReference type="SAM" id="Phobius"/>
    </source>
</evidence>
<gene>
    <name evidence="2" type="ORF">OESDEN_11113</name>
</gene>
<keyword evidence="1" id="KW-1133">Transmembrane helix</keyword>
<keyword evidence="1" id="KW-0812">Transmembrane</keyword>
<reference evidence="2 3" key="1">
    <citation type="submission" date="2014-03" db="EMBL/GenBank/DDBJ databases">
        <title>Draft genome of the hookworm Oesophagostomum dentatum.</title>
        <authorList>
            <person name="Mitreva M."/>
        </authorList>
    </citation>
    <scope>NUCLEOTIDE SEQUENCE [LARGE SCALE GENOMIC DNA]</scope>
    <source>
        <strain evidence="2 3">OD-Hann</strain>
    </source>
</reference>
<evidence type="ECO:0000313" key="3">
    <source>
        <dbReference type="Proteomes" id="UP000053660"/>
    </source>
</evidence>
<protein>
    <submittedName>
        <fullName evidence="2">Uncharacterized protein</fullName>
    </submittedName>
</protein>
<keyword evidence="3" id="KW-1185">Reference proteome</keyword>
<sequence length="41" mass="4868">MPSSWMGLVGMTQGWVGKKVMIQFFLHCLISHLKFVKWKRM</sequence>
<dbReference type="EMBL" id="KN554774">
    <property type="protein sequence ID" value="KHJ89075.1"/>
    <property type="molecule type" value="Genomic_DNA"/>
</dbReference>
<feature type="transmembrane region" description="Helical" evidence="1">
    <location>
        <begin position="20"/>
        <end position="36"/>
    </location>
</feature>
<proteinExistence type="predicted"/>
<dbReference type="AlphaFoldDB" id="A0A0B1T0X1"/>
<name>A0A0B1T0X1_OESDE</name>